<evidence type="ECO:0000256" key="1">
    <source>
        <dbReference type="SAM" id="Phobius"/>
    </source>
</evidence>
<organism evidence="2 3">
    <name type="scientific">Collinsella intestinalis</name>
    <dbReference type="NCBI Taxonomy" id="147207"/>
    <lineage>
        <taxon>Bacteria</taxon>
        <taxon>Bacillati</taxon>
        <taxon>Actinomycetota</taxon>
        <taxon>Coriobacteriia</taxon>
        <taxon>Coriobacteriales</taxon>
        <taxon>Coriobacteriaceae</taxon>
        <taxon>Collinsella</taxon>
    </lineage>
</organism>
<name>A0A414FXY4_9ACTN</name>
<proteinExistence type="predicted"/>
<keyword evidence="1" id="KW-0812">Transmembrane</keyword>
<dbReference type="RefSeq" id="WP_118271489.1">
    <property type="nucleotide sequence ID" value="NZ_JAQECN010000022.1"/>
</dbReference>
<feature type="transmembrane region" description="Helical" evidence="1">
    <location>
        <begin position="49"/>
        <end position="71"/>
    </location>
</feature>
<dbReference type="Proteomes" id="UP000286050">
    <property type="component" value="Unassembled WGS sequence"/>
</dbReference>
<reference evidence="2 3" key="1">
    <citation type="submission" date="2018-08" db="EMBL/GenBank/DDBJ databases">
        <title>A genome reference for cultivated species of the human gut microbiota.</title>
        <authorList>
            <person name="Zou Y."/>
            <person name="Xue W."/>
            <person name="Luo G."/>
        </authorList>
    </citation>
    <scope>NUCLEOTIDE SEQUENCE [LARGE SCALE GENOMIC DNA]</scope>
    <source>
        <strain evidence="2 3">AM30-5LB</strain>
    </source>
</reference>
<feature type="transmembrane region" description="Helical" evidence="1">
    <location>
        <begin position="21"/>
        <end position="43"/>
    </location>
</feature>
<evidence type="ECO:0000313" key="2">
    <source>
        <dbReference type="EMBL" id="RHD56428.1"/>
    </source>
</evidence>
<gene>
    <name evidence="2" type="ORF">DW787_02390</name>
</gene>
<dbReference type="EMBL" id="QSJI01000002">
    <property type="protein sequence ID" value="RHD56428.1"/>
    <property type="molecule type" value="Genomic_DNA"/>
</dbReference>
<evidence type="ECO:0000313" key="3">
    <source>
        <dbReference type="Proteomes" id="UP000286050"/>
    </source>
</evidence>
<comment type="caution">
    <text evidence="2">The sequence shown here is derived from an EMBL/GenBank/DDBJ whole genome shotgun (WGS) entry which is preliminary data.</text>
</comment>
<keyword evidence="1" id="KW-1133">Transmembrane helix</keyword>
<accession>A0A414FXY4</accession>
<sequence length="257" mass="28339">MGESIKRVFRKFKDMVETNGARALLAFLLIIASTCVGSVTTLMGLDGELTITACASMAFYGFCVGWLSKWIEAEKLPLRRLRKTVDSLPRNQRAVLIAAYDQNGAFRRLCELTASRVKDDVLALESLGLVTRVEDGIRPLWSLSVDARRLLDNSACLRSELEKDHAAWTAEVEALEHQSLLEAAKRDLLGLGGFGAMTIDRLLAPDGAIRVDDYEKDEIVHHIGSRLLDIKRIGGGRFLITASPIAREAAPLVFAEE</sequence>
<protein>
    <submittedName>
        <fullName evidence="2">Uncharacterized protein</fullName>
    </submittedName>
</protein>
<dbReference type="AlphaFoldDB" id="A0A414FXY4"/>
<keyword evidence="1" id="KW-0472">Membrane</keyword>